<dbReference type="PANTHER" id="PTHR11487">
    <property type="entry name" value="THIOESTERASE"/>
    <property type="match status" value="1"/>
</dbReference>
<evidence type="ECO:0000313" key="4">
    <source>
        <dbReference type="Proteomes" id="UP000706031"/>
    </source>
</evidence>
<dbReference type="InterPro" id="IPR001031">
    <property type="entry name" value="Thioesterase"/>
</dbReference>
<dbReference type="PANTHER" id="PTHR11487:SF0">
    <property type="entry name" value="S-ACYL FATTY ACID SYNTHASE THIOESTERASE, MEDIUM CHAIN"/>
    <property type="match status" value="1"/>
</dbReference>
<evidence type="ECO:0000256" key="1">
    <source>
        <dbReference type="ARBA" id="ARBA00007169"/>
    </source>
</evidence>
<dbReference type="Pfam" id="PF00975">
    <property type="entry name" value="Thioesterase"/>
    <property type="match status" value="1"/>
</dbReference>
<gene>
    <name evidence="3" type="ORF">H7T88_07700</name>
</gene>
<reference evidence="3 4" key="1">
    <citation type="submission" date="2020-08" db="EMBL/GenBank/DDBJ databases">
        <title>Fungal Genomes of the International Space Station.</title>
        <authorList>
            <person name="Seuylemezian A."/>
            <person name="Singh N.K."/>
            <person name="Wood J."/>
            <person name="Venkateswaran K."/>
        </authorList>
    </citation>
    <scope>NUCLEOTIDE SEQUENCE [LARGE SCALE GENOMIC DNA]</scope>
    <source>
        <strain evidence="3 4">S/N-304-OC-R4</strain>
    </source>
</reference>
<dbReference type="Gene3D" id="3.40.50.1820">
    <property type="entry name" value="alpha/beta hydrolase"/>
    <property type="match status" value="1"/>
</dbReference>
<comment type="similarity">
    <text evidence="1">Belongs to the thioesterase family.</text>
</comment>
<accession>A0ABS7KG41</accession>
<dbReference type="SUPFAM" id="SSF53474">
    <property type="entry name" value="alpha/beta-Hydrolases"/>
    <property type="match status" value="1"/>
</dbReference>
<dbReference type="Proteomes" id="UP000706031">
    <property type="component" value="Unassembled WGS sequence"/>
</dbReference>
<name>A0ABS7KG41_9BACL</name>
<dbReference type="InterPro" id="IPR012223">
    <property type="entry name" value="TEII"/>
</dbReference>
<feature type="domain" description="Thioesterase" evidence="2">
    <location>
        <begin position="2"/>
        <end position="219"/>
    </location>
</feature>
<organism evidence="3 4">
    <name type="scientific">Paenibacillus cucumis</name>
    <name type="common">ex Kampfer et al. 2016</name>
    <dbReference type="NCBI Taxonomy" id="1776858"/>
    <lineage>
        <taxon>Bacteria</taxon>
        <taxon>Bacillati</taxon>
        <taxon>Bacillota</taxon>
        <taxon>Bacilli</taxon>
        <taxon>Bacillales</taxon>
        <taxon>Paenibacillaceae</taxon>
        <taxon>Paenibacillus</taxon>
    </lineage>
</organism>
<dbReference type="InterPro" id="IPR029058">
    <property type="entry name" value="AB_hydrolase_fold"/>
</dbReference>
<evidence type="ECO:0000259" key="2">
    <source>
        <dbReference type="Pfam" id="PF00975"/>
    </source>
</evidence>
<dbReference type="RefSeq" id="WP_221787904.1">
    <property type="nucleotide sequence ID" value="NZ_JACLIC010000010.1"/>
</dbReference>
<keyword evidence="4" id="KW-1185">Reference proteome</keyword>
<dbReference type="EMBL" id="JACLIC010000010">
    <property type="protein sequence ID" value="MBY0203100.1"/>
    <property type="molecule type" value="Genomic_DNA"/>
</dbReference>
<sequence length="235" mass="27300">MKLFCLPCAGGSSHSLYANWVHEFKSFHVIPVELPGRGSRFNETLLLTIEEMAKEVEKKIQDNLKPGEHFAIFGHSMGGLLAYELGLRFKDSLYILSHIFLSAYKPPHFVREENCHEFSDERLVEYIIKLGGTPDHFFDNEEVRKLFLPIFRADFTAVETYVSSAEPKRLSMDVTILAGKDDKISLEELKCWEIYSNNPIKIHIFEGGHFYLNDQRECLYNILCQSLKYNHENFR</sequence>
<protein>
    <submittedName>
        <fullName evidence="3">Thioesterase</fullName>
    </submittedName>
</protein>
<proteinExistence type="inferred from homology"/>
<comment type="caution">
    <text evidence="3">The sequence shown here is derived from an EMBL/GenBank/DDBJ whole genome shotgun (WGS) entry which is preliminary data.</text>
</comment>
<evidence type="ECO:0000313" key="3">
    <source>
        <dbReference type="EMBL" id="MBY0203100.1"/>
    </source>
</evidence>